<dbReference type="PANTHER" id="PTHR33569">
    <property type="entry name" value="UREASE"/>
    <property type="match status" value="1"/>
</dbReference>
<dbReference type="GO" id="GO:0009039">
    <property type="term" value="F:urease activity"/>
    <property type="evidence" value="ECO:0007669"/>
    <property type="project" value="UniProtKB-EC"/>
</dbReference>
<dbReference type="EMBL" id="RJGP01001732">
    <property type="protein sequence ID" value="RVZ08761.1"/>
    <property type="molecule type" value="Genomic_DNA"/>
</dbReference>
<feature type="domain" description="Urease alpha-subunit N-terminal" evidence="4">
    <location>
        <begin position="1"/>
        <end position="76"/>
    </location>
</feature>
<dbReference type="AlphaFoldDB" id="A0A438VDV0"/>
<evidence type="ECO:0000256" key="1">
    <source>
        <dbReference type="ARBA" id="ARBA00022723"/>
    </source>
</evidence>
<dbReference type="GO" id="GO:0046872">
    <property type="term" value="F:metal ion binding"/>
    <property type="evidence" value="ECO:0007669"/>
    <property type="project" value="UniProtKB-KW"/>
</dbReference>
<evidence type="ECO:0000313" key="5">
    <source>
        <dbReference type="EMBL" id="RVZ08761.1"/>
    </source>
</evidence>
<dbReference type="Gene3D" id="2.30.40.10">
    <property type="entry name" value="Urease, subunit C, domain 1"/>
    <property type="match status" value="1"/>
</dbReference>
<sequence>PTTGDKVRLGDTDLIAEVEHDYTIYGEELKFGGGKTLREGMSQSNNPSKEELDLIITNALIVDYTGIYKADIGIKD</sequence>
<comment type="caution">
    <text evidence="6">The sequence shown here is derived from an EMBL/GenBank/DDBJ whole genome shotgun (WGS) entry which is preliminary data.</text>
</comment>
<dbReference type="SUPFAM" id="SSF51338">
    <property type="entry name" value="Composite domain of metallo-dependent hydrolases"/>
    <property type="match status" value="1"/>
</dbReference>
<dbReference type="Pfam" id="PF00449">
    <property type="entry name" value="Urease_alpha"/>
    <property type="match status" value="1"/>
</dbReference>
<comment type="catalytic activity">
    <reaction evidence="3">
        <text>urea + 2 H2O + H(+) = hydrogencarbonate + 2 NH4(+)</text>
        <dbReference type="Rhea" id="RHEA:20557"/>
        <dbReference type="ChEBI" id="CHEBI:15377"/>
        <dbReference type="ChEBI" id="CHEBI:15378"/>
        <dbReference type="ChEBI" id="CHEBI:16199"/>
        <dbReference type="ChEBI" id="CHEBI:17544"/>
        <dbReference type="ChEBI" id="CHEBI:28938"/>
        <dbReference type="EC" id="3.5.1.5"/>
    </reaction>
</comment>
<dbReference type="InterPro" id="IPR050069">
    <property type="entry name" value="Urease_subunit"/>
</dbReference>
<dbReference type="InterPro" id="IPR011612">
    <property type="entry name" value="Urease_alpha_N_dom"/>
</dbReference>
<feature type="non-terminal residue" evidence="6">
    <location>
        <position position="76"/>
    </location>
</feature>
<dbReference type="InterPro" id="IPR011059">
    <property type="entry name" value="Metal-dep_hydrolase_composite"/>
</dbReference>
<proteinExistence type="predicted"/>
<gene>
    <name evidence="6" type="primary">ureC</name>
    <name evidence="6" type="ORF">EC518_15635</name>
    <name evidence="5" type="ORF">EC518_15640</name>
</gene>
<evidence type="ECO:0000313" key="7">
    <source>
        <dbReference type="Proteomes" id="UP000289022"/>
    </source>
</evidence>
<evidence type="ECO:0000259" key="4">
    <source>
        <dbReference type="Pfam" id="PF00449"/>
    </source>
</evidence>
<name>A0A438VDV0_HELPX</name>
<evidence type="ECO:0000256" key="2">
    <source>
        <dbReference type="ARBA" id="ARBA00022801"/>
    </source>
</evidence>
<protein>
    <submittedName>
        <fullName evidence="6">Urease subunit alpha</fullName>
        <ecNumber evidence="6">3.5.1.5</ecNumber>
    </submittedName>
</protein>
<evidence type="ECO:0000256" key="3">
    <source>
        <dbReference type="ARBA" id="ARBA00047778"/>
    </source>
</evidence>
<accession>A0A438VDV0</accession>
<dbReference type="EC" id="3.5.1.5" evidence="6"/>
<organism evidence="6 7">
    <name type="scientific">Helicobacter pylori</name>
    <name type="common">Campylobacter pylori</name>
    <dbReference type="NCBI Taxonomy" id="210"/>
    <lineage>
        <taxon>Bacteria</taxon>
        <taxon>Pseudomonadati</taxon>
        <taxon>Campylobacterota</taxon>
        <taxon>Epsilonproteobacteria</taxon>
        <taxon>Campylobacterales</taxon>
        <taxon>Helicobacteraceae</taxon>
        <taxon>Helicobacter</taxon>
    </lineage>
</organism>
<dbReference type="Proteomes" id="UP000289022">
    <property type="component" value="Unassembled WGS sequence"/>
</dbReference>
<keyword evidence="2 6" id="KW-0378">Hydrolase</keyword>
<keyword evidence="1" id="KW-0479">Metal-binding</keyword>
<dbReference type="PANTHER" id="PTHR33569:SF1">
    <property type="entry name" value="UREASE"/>
    <property type="match status" value="1"/>
</dbReference>
<evidence type="ECO:0000313" key="6">
    <source>
        <dbReference type="EMBL" id="RVZ08762.1"/>
    </source>
</evidence>
<dbReference type="EMBL" id="RJGP01001731">
    <property type="protein sequence ID" value="RVZ08762.1"/>
    <property type="molecule type" value="Genomic_DNA"/>
</dbReference>
<feature type="non-terminal residue" evidence="6">
    <location>
        <position position="1"/>
    </location>
</feature>
<reference evidence="6 7" key="1">
    <citation type="submission" date="2018-11" db="EMBL/GenBank/DDBJ databases">
        <title>Genetic determinants and prediction of antibiotic resistance phenotypes in Helicobacter pylori.</title>
        <authorList>
            <person name="Wagner K."/>
        </authorList>
    </citation>
    <scope>NUCLEOTIDE SEQUENCE [LARGE SCALE GENOMIC DNA]</scope>
    <source>
        <strain evidence="6 7">ZH70</strain>
    </source>
</reference>
<dbReference type="SMR" id="A0A438VDV0"/>